<dbReference type="OrthoDB" id="1910064at2759"/>
<comment type="caution">
    <text evidence="5">The sequence shown here is derived from an EMBL/GenBank/DDBJ whole genome shotgun (WGS) entry which is preliminary data.</text>
</comment>
<dbReference type="Pfam" id="PF13806">
    <property type="entry name" value="Rieske_2"/>
    <property type="match status" value="1"/>
</dbReference>
<organism evidence="5 6">
    <name type="scientific">Edaphochlamys debaryana</name>
    <dbReference type="NCBI Taxonomy" id="47281"/>
    <lineage>
        <taxon>Eukaryota</taxon>
        <taxon>Viridiplantae</taxon>
        <taxon>Chlorophyta</taxon>
        <taxon>core chlorophytes</taxon>
        <taxon>Chlorophyceae</taxon>
        <taxon>CS clade</taxon>
        <taxon>Chlamydomonadales</taxon>
        <taxon>Chlamydomonadales incertae sedis</taxon>
        <taxon>Edaphochlamys</taxon>
    </lineage>
</organism>
<feature type="transmembrane region" description="Helical" evidence="3">
    <location>
        <begin position="154"/>
        <end position="177"/>
    </location>
</feature>
<evidence type="ECO:0000256" key="1">
    <source>
        <dbReference type="ARBA" id="ARBA00023002"/>
    </source>
</evidence>
<dbReference type="GO" id="GO:0008942">
    <property type="term" value="F:nitrite reductase [NAD(P)H] activity"/>
    <property type="evidence" value="ECO:0007669"/>
    <property type="project" value="InterPro"/>
</dbReference>
<dbReference type="Gene3D" id="2.102.10.10">
    <property type="entry name" value="Rieske [2Fe-2S] iron-sulphur domain"/>
    <property type="match status" value="1"/>
</dbReference>
<keyword evidence="2" id="KW-0534">Nitrate assimilation</keyword>
<dbReference type="PANTHER" id="PTHR43456">
    <property type="entry name" value="RIESKE (2FE-2S) DOMAIN-CONTAINING PROTEIN"/>
    <property type="match status" value="1"/>
</dbReference>
<feature type="domain" description="Rieske-like [2Fe-2S]" evidence="4">
    <location>
        <begin position="2"/>
        <end position="94"/>
    </location>
</feature>
<dbReference type="GO" id="GO:0042128">
    <property type="term" value="P:nitrate assimilation"/>
    <property type="evidence" value="ECO:0007669"/>
    <property type="project" value="UniProtKB-KW"/>
</dbReference>
<evidence type="ECO:0000313" key="6">
    <source>
        <dbReference type="Proteomes" id="UP000612055"/>
    </source>
</evidence>
<dbReference type="SUPFAM" id="SSF50022">
    <property type="entry name" value="ISP domain"/>
    <property type="match status" value="1"/>
</dbReference>
<dbReference type="EMBL" id="JAEHOE010000076">
    <property type="protein sequence ID" value="KAG2489115.1"/>
    <property type="molecule type" value="Genomic_DNA"/>
</dbReference>
<reference evidence="5" key="1">
    <citation type="journal article" date="2020" name="bioRxiv">
        <title>Comparative genomics of Chlamydomonas.</title>
        <authorList>
            <person name="Craig R.J."/>
            <person name="Hasan A.R."/>
            <person name="Ness R.W."/>
            <person name="Keightley P.D."/>
        </authorList>
    </citation>
    <scope>NUCLEOTIDE SEQUENCE</scope>
    <source>
        <strain evidence="5">CCAP 11/70</strain>
    </source>
</reference>
<dbReference type="InterPro" id="IPR012748">
    <property type="entry name" value="Rieske-like_NirD"/>
</dbReference>
<dbReference type="Proteomes" id="UP000612055">
    <property type="component" value="Unassembled WGS sequence"/>
</dbReference>
<keyword evidence="1" id="KW-0560">Oxidoreductase</keyword>
<evidence type="ECO:0000259" key="4">
    <source>
        <dbReference type="Pfam" id="PF13806"/>
    </source>
</evidence>
<evidence type="ECO:0000313" key="5">
    <source>
        <dbReference type="EMBL" id="KAG2489115.1"/>
    </source>
</evidence>
<sequence>MGRRVLMFWYRNEIFAVEARSPAEGAYSEGFIQAKFTQDYCIECPSTGTLFSLRDGSIQSWYPNNPVMRVLTPSSYCRPMAVYPVNLGSDAISVDVTSGRGGRAMGRGGAGTSLENNNVFSVQPTVYFEGMDPNKEAASLYADEKMVPSQQNPVVILTGIVALGATAVAGTAISIYFESLPALIGTWVSLGGAAVFYGYNYVNERAKKDA</sequence>
<keyword evidence="3" id="KW-0472">Membrane</keyword>
<dbReference type="PANTHER" id="PTHR43456:SF2">
    <property type="entry name" value="RIESKE (2FE-2S) DOMAIN-CONTAINING PROTEIN"/>
    <property type="match status" value="1"/>
</dbReference>
<dbReference type="AlphaFoldDB" id="A0A836BU69"/>
<accession>A0A836BU69</accession>
<dbReference type="GO" id="GO:0051537">
    <property type="term" value="F:2 iron, 2 sulfur cluster binding"/>
    <property type="evidence" value="ECO:0007669"/>
    <property type="project" value="InterPro"/>
</dbReference>
<keyword evidence="3" id="KW-0812">Transmembrane</keyword>
<feature type="transmembrane region" description="Helical" evidence="3">
    <location>
        <begin position="183"/>
        <end position="202"/>
    </location>
</feature>
<proteinExistence type="predicted"/>
<keyword evidence="3" id="KW-1133">Transmembrane helix</keyword>
<dbReference type="InterPro" id="IPR036922">
    <property type="entry name" value="Rieske_2Fe-2S_sf"/>
</dbReference>
<evidence type="ECO:0000256" key="3">
    <source>
        <dbReference type="SAM" id="Phobius"/>
    </source>
</evidence>
<name>A0A836BU69_9CHLO</name>
<gene>
    <name evidence="5" type="ORF">HYH03_012341</name>
</gene>
<evidence type="ECO:0000256" key="2">
    <source>
        <dbReference type="ARBA" id="ARBA00023063"/>
    </source>
</evidence>
<keyword evidence="6" id="KW-1185">Reference proteome</keyword>
<protein>
    <recommendedName>
        <fullName evidence="4">Rieske-like [2Fe-2S] domain-containing protein</fullName>
    </recommendedName>
</protein>